<evidence type="ECO:0008006" key="3">
    <source>
        <dbReference type="Google" id="ProtNLM"/>
    </source>
</evidence>
<proteinExistence type="predicted"/>
<evidence type="ECO:0000313" key="1">
    <source>
        <dbReference type="EMBL" id="BCB28161.1"/>
    </source>
</evidence>
<dbReference type="KEGG" id="slac:SKTS_30470"/>
<accession>A0A6F8VG77</accession>
<keyword evidence="2" id="KW-1185">Reference proteome</keyword>
<evidence type="ECO:0000313" key="2">
    <source>
        <dbReference type="Proteomes" id="UP000502260"/>
    </source>
</evidence>
<dbReference type="Proteomes" id="UP000502260">
    <property type="component" value="Chromosome"/>
</dbReference>
<reference evidence="2" key="1">
    <citation type="submission" date="2020-03" db="EMBL/GenBank/DDBJ databases">
        <title>Complete genome sequence of sulfur-oxidizing bacterium skT11.</title>
        <authorList>
            <person name="Kanda M."/>
            <person name="Kojima H."/>
            <person name="Fukui M."/>
        </authorList>
    </citation>
    <scope>NUCLEOTIDE SEQUENCE [LARGE SCALE GENOMIC DNA]</scope>
    <source>
        <strain evidence="2">skT11</strain>
    </source>
</reference>
<dbReference type="EMBL" id="AP022853">
    <property type="protein sequence ID" value="BCB28161.1"/>
    <property type="molecule type" value="Genomic_DNA"/>
</dbReference>
<dbReference type="AlphaFoldDB" id="A0A6F8VG77"/>
<protein>
    <recommendedName>
        <fullName evidence="3">Virion structural protein</fullName>
    </recommendedName>
</protein>
<gene>
    <name evidence="1" type="ORF">SKTS_30470</name>
</gene>
<organism evidence="1 2">
    <name type="scientific">Sulfurimicrobium lacus</name>
    <dbReference type="NCBI Taxonomy" id="2715678"/>
    <lineage>
        <taxon>Bacteria</taxon>
        <taxon>Pseudomonadati</taxon>
        <taxon>Pseudomonadota</taxon>
        <taxon>Betaproteobacteria</taxon>
        <taxon>Nitrosomonadales</taxon>
        <taxon>Sulfuricellaceae</taxon>
        <taxon>Sulfurimicrobium</taxon>
    </lineage>
</organism>
<sequence>MAFTSGTATDYLDLLNRLKQFVTQDMLPANERWSVLRWVPGPPAELVLQGPGLAGTDQVNVGILSEAGADYGNWKLRGFVGWNAAQTFDGQYNPGGPFYALLMASAMPYWIVANGRRIVMVAKTGTYYEMMHLGLFLPYATPGQYPYPLLIGGTYNGSTRWSNSYQYRNHLPKSSGYSGAYYAPTGVWTGVSAMWPSSWGGTMRECPDGSYPLLPFIHIGLGEMDGCYAVPGYANAAENIINVGGVDHLVVQDVFRTGYSDYWALKLA</sequence>
<dbReference type="RefSeq" id="WP_173067072.1">
    <property type="nucleotide sequence ID" value="NZ_AP022853.1"/>
</dbReference>
<name>A0A6F8VG77_9PROT</name>